<evidence type="ECO:0000256" key="1">
    <source>
        <dbReference type="ARBA" id="ARBA00007432"/>
    </source>
</evidence>
<dbReference type="PANTHER" id="PTHR48494">
    <property type="entry name" value="INTERLEUKIN-6"/>
    <property type="match status" value="1"/>
</dbReference>
<evidence type="ECO:0000256" key="2">
    <source>
        <dbReference type="ARBA" id="ARBA00019464"/>
    </source>
</evidence>
<evidence type="ECO:0000256" key="3">
    <source>
        <dbReference type="ARBA" id="ARBA00022486"/>
    </source>
</evidence>
<dbReference type="GO" id="GO:0005125">
    <property type="term" value="F:cytokine activity"/>
    <property type="evidence" value="ECO:0007669"/>
    <property type="project" value="InterPro"/>
</dbReference>
<gene>
    <name evidence="6" type="primary">Il6</name>
    <name evidence="6" type="ORF">GTO96_0009445</name>
</gene>
<comment type="similarity">
    <text evidence="1">Belongs to the IL-6 superfamily.</text>
</comment>
<dbReference type="EMBL" id="JAATIS010002524">
    <property type="protein sequence ID" value="KAG2465095.1"/>
    <property type="molecule type" value="Genomic_DNA"/>
</dbReference>
<keyword evidence="3" id="KW-0011">Acute phase</keyword>
<dbReference type="GO" id="GO:0005896">
    <property type="term" value="C:interleukin-6 receptor complex"/>
    <property type="evidence" value="ECO:0007669"/>
    <property type="project" value="TreeGrafter"/>
</dbReference>
<feature type="chain" id="PRO_5036475153" description="Interleukin-6" evidence="5">
    <location>
        <begin position="29"/>
        <end position="218"/>
    </location>
</feature>
<dbReference type="GO" id="GO:0006953">
    <property type="term" value="P:acute-phase response"/>
    <property type="evidence" value="ECO:0007669"/>
    <property type="project" value="UniProtKB-KW"/>
</dbReference>
<name>A0A8X7X9V8_POLSE</name>
<feature type="non-terminal residue" evidence="6">
    <location>
        <position position="1"/>
    </location>
</feature>
<feature type="non-terminal residue" evidence="6">
    <location>
        <position position="218"/>
    </location>
</feature>
<dbReference type="AlphaFoldDB" id="A0A8X7X9V8"/>
<sequence length="218" mass="25196">MRRHSSFLAKRLLAFALALVSLFLPASGFPMEYSGEEFVDLTGTSGLSHLTTKWELLSAQLRGEVCHLRDEQFTNTFNLPVEQMGTFSLNKIDLPQITIEDGCFKTNFNKEKCLGTIAKGLQEYQLFKQHVKESFVKHSSKVEDVWNRMKHLSDDVIQRMKNSKNVAVIDEHRKELLLNPLQSDKQWDKYVGTHVILRELTRFMEKSVRAIRYISSKS</sequence>
<dbReference type="InterPro" id="IPR030474">
    <property type="entry name" value="IL-6/GCSF/MGF"/>
</dbReference>
<dbReference type="InterPro" id="IPR009079">
    <property type="entry name" value="4_helix_cytokine-like_core"/>
</dbReference>
<dbReference type="PRINTS" id="PR00434">
    <property type="entry name" value="INTERLEUKIN6"/>
</dbReference>
<dbReference type="Proteomes" id="UP000886611">
    <property type="component" value="Unassembled WGS sequence"/>
</dbReference>
<comment type="caution">
    <text evidence="6">The sequence shown here is derived from an EMBL/GenBank/DDBJ whole genome shotgun (WGS) entry which is preliminary data.</text>
</comment>
<dbReference type="Gene3D" id="1.20.1250.10">
    <property type="match status" value="1"/>
</dbReference>
<organism evidence="6 7">
    <name type="scientific">Polypterus senegalus</name>
    <name type="common">Senegal bichir</name>
    <dbReference type="NCBI Taxonomy" id="55291"/>
    <lineage>
        <taxon>Eukaryota</taxon>
        <taxon>Metazoa</taxon>
        <taxon>Chordata</taxon>
        <taxon>Craniata</taxon>
        <taxon>Vertebrata</taxon>
        <taxon>Euteleostomi</taxon>
        <taxon>Actinopterygii</taxon>
        <taxon>Polypteriformes</taxon>
        <taxon>Polypteridae</taxon>
        <taxon>Polypterus</taxon>
    </lineage>
</organism>
<reference evidence="6 7" key="1">
    <citation type="journal article" date="2021" name="Cell">
        <title>Tracing the genetic footprints of vertebrate landing in non-teleost ray-finned fishes.</title>
        <authorList>
            <person name="Bi X."/>
            <person name="Wang K."/>
            <person name="Yang L."/>
            <person name="Pan H."/>
            <person name="Jiang H."/>
            <person name="Wei Q."/>
            <person name="Fang M."/>
            <person name="Yu H."/>
            <person name="Zhu C."/>
            <person name="Cai Y."/>
            <person name="He Y."/>
            <person name="Gan X."/>
            <person name="Zeng H."/>
            <person name="Yu D."/>
            <person name="Zhu Y."/>
            <person name="Jiang H."/>
            <person name="Qiu Q."/>
            <person name="Yang H."/>
            <person name="Zhang Y.E."/>
            <person name="Wang W."/>
            <person name="Zhu M."/>
            <person name="He S."/>
            <person name="Zhang G."/>
        </authorList>
    </citation>
    <scope>NUCLEOTIDE SEQUENCE [LARGE SCALE GENOMIC DNA]</scope>
    <source>
        <strain evidence="6">Bchr_013</strain>
    </source>
</reference>
<dbReference type="SUPFAM" id="SSF47266">
    <property type="entry name" value="4-helical cytokines"/>
    <property type="match status" value="1"/>
</dbReference>
<dbReference type="GO" id="GO:0006955">
    <property type="term" value="P:immune response"/>
    <property type="evidence" value="ECO:0007669"/>
    <property type="project" value="InterPro"/>
</dbReference>
<dbReference type="GO" id="GO:0005138">
    <property type="term" value="F:interleukin-6 receptor binding"/>
    <property type="evidence" value="ECO:0007669"/>
    <property type="project" value="InterPro"/>
</dbReference>
<evidence type="ECO:0000256" key="5">
    <source>
        <dbReference type="SAM" id="SignalP"/>
    </source>
</evidence>
<proteinExistence type="inferred from homology"/>
<keyword evidence="5" id="KW-0732">Signal</keyword>
<dbReference type="InterPro" id="IPR003574">
    <property type="entry name" value="IL-6-like"/>
</dbReference>
<evidence type="ECO:0000256" key="4">
    <source>
        <dbReference type="ARBA" id="ARBA00023441"/>
    </source>
</evidence>
<dbReference type="GO" id="GO:0030154">
    <property type="term" value="P:cell differentiation"/>
    <property type="evidence" value="ECO:0007669"/>
    <property type="project" value="InterPro"/>
</dbReference>
<feature type="signal peptide" evidence="5">
    <location>
        <begin position="1"/>
        <end position="28"/>
    </location>
</feature>
<dbReference type="Pfam" id="PF00489">
    <property type="entry name" value="IL6"/>
    <property type="match status" value="1"/>
</dbReference>
<dbReference type="PRINTS" id="PR00433">
    <property type="entry name" value="IL6GCSFMGF"/>
</dbReference>
<evidence type="ECO:0000313" key="7">
    <source>
        <dbReference type="Proteomes" id="UP000886611"/>
    </source>
</evidence>
<keyword evidence="7" id="KW-1185">Reference proteome</keyword>
<dbReference type="GO" id="GO:0046427">
    <property type="term" value="P:positive regulation of receptor signaling pathway via JAK-STAT"/>
    <property type="evidence" value="ECO:0007669"/>
    <property type="project" value="TreeGrafter"/>
</dbReference>
<evidence type="ECO:0000313" key="6">
    <source>
        <dbReference type="EMBL" id="KAG2465095.1"/>
    </source>
</evidence>
<protein>
    <recommendedName>
        <fullName evidence="2">Interleukin-6</fullName>
    </recommendedName>
</protein>
<accession>A0A8X7X9V8</accession>
<comment type="function">
    <text evidence="4">Cytokine with a wide variety of biological functions in immunity, tissue regeneration, and metabolism. Binds to IL6R, then the complex associates to the signaling subunit IL6ST/gp130 to trigger the intracellular IL6-signaling pathway. The interaction with the membrane-bound IL6R and IL6ST stimulates 'classic signaling', whereas the binding of IL6 and soluble IL6R to IL6ST stimulates 'trans-signaling'. Alternatively, 'cluster signaling' occurs when membrane-bound IL6:IL6R complexes on transmitter cells activate IL6ST receptors on neighboring receiver cells.</text>
</comment>
<dbReference type="SMART" id="SM00126">
    <property type="entry name" value="IL6"/>
    <property type="match status" value="1"/>
</dbReference>
<dbReference type="GO" id="GO:0005615">
    <property type="term" value="C:extracellular space"/>
    <property type="evidence" value="ECO:0007669"/>
    <property type="project" value="InterPro"/>
</dbReference>
<dbReference type="PANTHER" id="PTHR48494:SF1">
    <property type="entry name" value="INTERLEUKIN-6"/>
    <property type="match status" value="1"/>
</dbReference>